<feature type="compositionally biased region" description="Basic and acidic residues" evidence="1">
    <location>
        <begin position="58"/>
        <end position="69"/>
    </location>
</feature>
<comment type="caution">
    <text evidence="2">The sequence shown here is derived from an EMBL/GenBank/DDBJ whole genome shotgun (WGS) entry which is preliminary data.</text>
</comment>
<dbReference type="AlphaFoldDB" id="A0A4S2JMH4"/>
<protein>
    <submittedName>
        <fullName evidence="2">Uncharacterized protein</fullName>
    </submittedName>
</protein>
<dbReference type="Proteomes" id="UP000310200">
    <property type="component" value="Unassembled WGS sequence"/>
</dbReference>
<sequence length="100" mass="11762">MSAYLLRIGLSIEAVHKFDVHDDCKFNDCEEGDKEKERQNNLHIRGNSQNSERWTRKREKEKGRPHEECTNTGNEVYSLLIGYYIYCPEAVRMNDVLINV</sequence>
<proteinExistence type="predicted"/>
<feature type="region of interest" description="Disordered" evidence="1">
    <location>
        <begin position="34"/>
        <end position="69"/>
    </location>
</feature>
<name>A0A4S2JMH4_9HYME</name>
<keyword evidence="3" id="KW-1185">Reference proteome</keyword>
<evidence type="ECO:0000313" key="2">
    <source>
        <dbReference type="EMBL" id="TGZ37143.1"/>
    </source>
</evidence>
<gene>
    <name evidence="2" type="ORF">DBV15_05855</name>
</gene>
<dbReference type="EMBL" id="QBLH01003605">
    <property type="protein sequence ID" value="TGZ37143.1"/>
    <property type="molecule type" value="Genomic_DNA"/>
</dbReference>
<reference evidence="2 3" key="1">
    <citation type="journal article" date="2019" name="Philos. Trans. R. Soc. Lond., B, Biol. Sci.">
        <title>Ant behaviour and brain gene expression of defending hosts depend on the ecological success of the intruding social parasite.</title>
        <authorList>
            <person name="Kaur R."/>
            <person name="Stoldt M."/>
            <person name="Jongepier E."/>
            <person name="Feldmeyer B."/>
            <person name="Menzel F."/>
            <person name="Bornberg-Bauer E."/>
            <person name="Foitzik S."/>
        </authorList>
    </citation>
    <scope>NUCLEOTIDE SEQUENCE [LARGE SCALE GENOMIC DNA]</scope>
    <source>
        <tissue evidence="2">Whole body</tissue>
    </source>
</reference>
<evidence type="ECO:0000256" key="1">
    <source>
        <dbReference type="SAM" id="MobiDB-lite"/>
    </source>
</evidence>
<organism evidence="2 3">
    <name type="scientific">Temnothorax longispinosus</name>
    <dbReference type="NCBI Taxonomy" id="300112"/>
    <lineage>
        <taxon>Eukaryota</taxon>
        <taxon>Metazoa</taxon>
        <taxon>Ecdysozoa</taxon>
        <taxon>Arthropoda</taxon>
        <taxon>Hexapoda</taxon>
        <taxon>Insecta</taxon>
        <taxon>Pterygota</taxon>
        <taxon>Neoptera</taxon>
        <taxon>Endopterygota</taxon>
        <taxon>Hymenoptera</taxon>
        <taxon>Apocrita</taxon>
        <taxon>Aculeata</taxon>
        <taxon>Formicoidea</taxon>
        <taxon>Formicidae</taxon>
        <taxon>Myrmicinae</taxon>
        <taxon>Temnothorax</taxon>
    </lineage>
</organism>
<accession>A0A4S2JMH4</accession>
<evidence type="ECO:0000313" key="3">
    <source>
        <dbReference type="Proteomes" id="UP000310200"/>
    </source>
</evidence>